<dbReference type="InterPro" id="IPR039424">
    <property type="entry name" value="SBP_5"/>
</dbReference>
<comment type="similarity">
    <text evidence="1">Belongs to the bacterial solute-binding protein 5 family.</text>
</comment>
<dbReference type="SUPFAM" id="SSF53850">
    <property type="entry name" value="Periplasmic binding protein-like II"/>
    <property type="match status" value="1"/>
</dbReference>
<sequence>MTEIDQAILSRRRFLASLGIITSGVALAPTLAGCDAEPTPARERTPQQGGTLIFGVTSISPYVNPLASTNSRIQWVTDPIVESLYTYDEAGKSVPLLADGEPTVSSDRLTWTIKLKSGVTFSNGDALTAEHVAAVLKFVSNPKSYSDWTSYFGTYVTDAKALDPSTVQISLSKPYGVMRSHLNSLPIVHKDFVAKNDTTVGTGPFKIDKVVQERSVDLVANASYHGTHSWLDGVRFTAVPEPATRLVNLREGRIHVMTDVPPESATTLRADANIQLHSVAAPTDIMTYFVANKPPFNDPRLRKAIAYAMDRKGVRDVVYAGTAQIARGPISPSEEGHNPDSANYGEEPDVAAAKRLMAEAGVDTIEFSLMISNTSNTMKNVGQVLVEGWKKAGIKATLETLDTSAWVTNWGAGKYQLAMTLYESGFGSGHTCFTVIAPKHSAHPLNFGYANPDVDRLMGEAWETQDEAERTAKCKQIDALLADDAIGIPPVYPKFIVAQRTDVTPINEDLMSVGRLKAAPLRMQA</sequence>
<keyword evidence="2" id="KW-0813">Transport</keyword>
<gene>
    <name evidence="6" type="ORF">GCM10007977_054250</name>
</gene>
<evidence type="ECO:0000256" key="3">
    <source>
        <dbReference type="ARBA" id="ARBA00022729"/>
    </source>
</evidence>
<organism evidence="6 7">
    <name type="scientific">Dactylosporangium sucinum</name>
    <dbReference type="NCBI Taxonomy" id="1424081"/>
    <lineage>
        <taxon>Bacteria</taxon>
        <taxon>Bacillati</taxon>
        <taxon>Actinomycetota</taxon>
        <taxon>Actinomycetes</taxon>
        <taxon>Micromonosporales</taxon>
        <taxon>Micromonosporaceae</taxon>
        <taxon>Dactylosporangium</taxon>
    </lineage>
</organism>
<reference evidence="6" key="1">
    <citation type="journal article" date="2014" name="Int. J. Syst. Evol. Microbiol.">
        <title>Complete genome sequence of Corynebacterium casei LMG S-19264T (=DSM 44701T), isolated from a smear-ripened cheese.</title>
        <authorList>
            <consortium name="US DOE Joint Genome Institute (JGI-PGF)"/>
            <person name="Walter F."/>
            <person name="Albersmeier A."/>
            <person name="Kalinowski J."/>
            <person name="Ruckert C."/>
        </authorList>
    </citation>
    <scope>NUCLEOTIDE SEQUENCE</scope>
    <source>
        <strain evidence="6">JCM 19831</strain>
    </source>
</reference>
<evidence type="ECO:0000313" key="6">
    <source>
        <dbReference type="EMBL" id="GGM45740.1"/>
    </source>
</evidence>
<dbReference type="EMBL" id="BMPI01000028">
    <property type="protein sequence ID" value="GGM45740.1"/>
    <property type="molecule type" value="Genomic_DNA"/>
</dbReference>
<dbReference type="AlphaFoldDB" id="A0A917U069"/>
<dbReference type="Pfam" id="PF00496">
    <property type="entry name" value="SBP_bac_5"/>
    <property type="match status" value="1"/>
</dbReference>
<dbReference type="CDD" id="cd00995">
    <property type="entry name" value="PBP2_NikA_DppA_OppA_like"/>
    <property type="match status" value="1"/>
</dbReference>
<dbReference type="RefSeq" id="WP_190252767.1">
    <property type="nucleotide sequence ID" value="NZ_BMPI01000028.1"/>
</dbReference>
<evidence type="ECO:0000256" key="4">
    <source>
        <dbReference type="SAM" id="SignalP"/>
    </source>
</evidence>
<comment type="caution">
    <text evidence="6">The sequence shown here is derived from an EMBL/GenBank/DDBJ whole genome shotgun (WGS) entry which is preliminary data.</text>
</comment>
<feature type="signal peptide" evidence="4">
    <location>
        <begin position="1"/>
        <end position="28"/>
    </location>
</feature>
<evidence type="ECO:0000256" key="2">
    <source>
        <dbReference type="ARBA" id="ARBA00022448"/>
    </source>
</evidence>
<dbReference type="GO" id="GO:1904680">
    <property type="term" value="F:peptide transmembrane transporter activity"/>
    <property type="evidence" value="ECO:0007669"/>
    <property type="project" value="TreeGrafter"/>
</dbReference>
<dbReference type="GO" id="GO:0043190">
    <property type="term" value="C:ATP-binding cassette (ABC) transporter complex"/>
    <property type="evidence" value="ECO:0007669"/>
    <property type="project" value="InterPro"/>
</dbReference>
<evidence type="ECO:0000259" key="5">
    <source>
        <dbReference type="Pfam" id="PF00496"/>
    </source>
</evidence>
<keyword evidence="3 4" id="KW-0732">Signal</keyword>
<keyword evidence="7" id="KW-1185">Reference proteome</keyword>
<dbReference type="InterPro" id="IPR030678">
    <property type="entry name" value="Peptide/Ni-bd"/>
</dbReference>
<dbReference type="PANTHER" id="PTHR30290">
    <property type="entry name" value="PERIPLASMIC BINDING COMPONENT OF ABC TRANSPORTER"/>
    <property type="match status" value="1"/>
</dbReference>
<dbReference type="InterPro" id="IPR006311">
    <property type="entry name" value="TAT_signal"/>
</dbReference>
<dbReference type="GO" id="GO:0042597">
    <property type="term" value="C:periplasmic space"/>
    <property type="evidence" value="ECO:0007669"/>
    <property type="project" value="UniProtKB-ARBA"/>
</dbReference>
<evidence type="ECO:0000313" key="7">
    <source>
        <dbReference type="Proteomes" id="UP000642070"/>
    </source>
</evidence>
<feature type="chain" id="PRO_5038975999" evidence="4">
    <location>
        <begin position="29"/>
        <end position="525"/>
    </location>
</feature>
<protein>
    <submittedName>
        <fullName evidence="6">ABC transporter substrate-binding protein</fullName>
    </submittedName>
</protein>
<proteinExistence type="inferred from homology"/>
<dbReference type="GO" id="GO:0015833">
    <property type="term" value="P:peptide transport"/>
    <property type="evidence" value="ECO:0007669"/>
    <property type="project" value="TreeGrafter"/>
</dbReference>
<dbReference type="InterPro" id="IPR000914">
    <property type="entry name" value="SBP_5_dom"/>
</dbReference>
<dbReference type="PROSITE" id="PS51318">
    <property type="entry name" value="TAT"/>
    <property type="match status" value="1"/>
</dbReference>
<accession>A0A917U069</accession>
<dbReference type="Proteomes" id="UP000642070">
    <property type="component" value="Unassembled WGS sequence"/>
</dbReference>
<dbReference type="Gene3D" id="3.40.190.10">
    <property type="entry name" value="Periplasmic binding protein-like II"/>
    <property type="match status" value="1"/>
</dbReference>
<name>A0A917U069_9ACTN</name>
<reference evidence="6" key="2">
    <citation type="submission" date="2020-09" db="EMBL/GenBank/DDBJ databases">
        <authorList>
            <person name="Sun Q."/>
            <person name="Ohkuma M."/>
        </authorList>
    </citation>
    <scope>NUCLEOTIDE SEQUENCE</scope>
    <source>
        <strain evidence="6">JCM 19831</strain>
    </source>
</reference>
<feature type="domain" description="Solute-binding protein family 5" evidence="5">
    <location>
        <begin position="94"/>
        <end position="429"/>
    </location>
</feature>
<dbReference type="Gene3D" id="3.10.105.10">
    <property type="entry name" value="Dipeptide-binding Protein, Domain 3"/>
    <property type="match status" value="1"/>
</dbReference>
<dbReference type="PIRSF" id="PIRSF002741">
    <property type="entry name" value="MppA"/>
    <property type="match status" value="1"/>
</dbReference>
<evidence type="ECO:0000256" key="1">
    <source>
        <dbReference type="ARBA" id="ARBA00005695"/>
    </source>
</evidence>
<dbReference type="PANTHER" id="PTHR30290:SF9">
    <property type="entry name" value="OLIGOPEPTIDE-BINDING PROTEIN APPA"/>
    <property type="match status" value="1"/>
</dbReference>